<dbReference type="Proteomes" id="UP000193391">
    <property type="component" value="Unassembled WGS sequence"/>
</dbReference>
<organism evidence="1 2">
    <name type="scientific">Thalassospira mesophila</name>
    <dbReference type="NCBI Taxonomy" id="1293891"/>
    <lineage>
        <taxon>Bacteria</taxon>
        <taxon>Pseudomonadati</taxon>
        <taxon>Pseudomonadota</taxon>
        <taxon>Alphaproteobacteria</taxon>
        <taxon>Rhodospirillales</taxon>
        <taxon>Thalassospiraceae</taxon>
        <taxon>Thalassospira</taxon>
    </lineage>
</organism>
<gene>
    <name evidence="1" type="ORF">TMES_19965</name>
</gene>
<reference evidence="1 2" key="1">
    <citation type="submission" date="2014-03" db="EMBL/GenBank/DDBJ databases">
        <title>The draft genome sequence of Thalassospira mesophila JCM 18969.</title>
        <authorList>
            <person name="Lai Q."/>
            <person name="Shao Z."/>
        </authorList>
    </citation>
    <scope>NUCLEOTIDE SEQUENCE [LARGE SCALE GENOMIC DNA]</scope>
    <source>
        <strain evidence="1 2">JCM 18969</strain>
    </source>
</reference>
<accession>A0A1Y2KVK6</accession>
<dbReference type="EMBL" id="JFKA01000014">
    <property type="protein sequence ID" value="OSQ35872.1"/>
    <property type="molecule type" value="Genomic_DNA"/>
</dbReference>
<dbReference type="RefSeq" id="WP_085585883.1">
    <property type="nucleotide sequence ID" value="NZ_JFKA01000014.1"/>
</dbReference>
<evidence type="ECO:0000313" key="2">
    <source>
        <dbReference type="Proteomes" id="UP000193391"/>
    </source>
</evidence>
<comment type="caution">
    <text evidence="1">The sequence shown here is derived from an EMBL/GenBank/DDBJ whole genome shotgun (WGS) entry which is preliminary data.</text>
</comment>
<keyword evidence="2" id="KW-1185">Reference proteome</keyword>
<sequence length="89" mass="9816">MMDKPFTYRSGARHALTRDIVKQGEHLDDGVAFDIGHQVPPHPAAAQVPESAELVKIFRARREGEFISAAAMKDRITAIANAKRRAHGL</sequence>
<dbReference type="OrthoDB" id="8392969at2"/>
<evidence type="ECO:0000313" key="1">
    <source>
        <dbReference type="EMBL" id="OSQ35872.1"/>
    </source>
</evidence>
<dbReference type="STRING" id="1293891.TMES_19965"/>
<protein>
    <submittedName>
        <fullName evidence="1">Uncharacterized protein</fullName>
    </submittedName>
</protein>
<name>A0A1Y2KVK6_9PROT</name>
<dbReference type="AlphaFoldDB" id="A0A1Y2KVK6"/>
<proteinExistence type="predicted"/>